<proteinExistence type="predicted"/>
<name>A0A6A5X163_9PLEO</name>
<reference evidence="1" key="1">
    <citation type="journal article" date="2020" name="Stud. Mycol.">
        <title>101 Dothideomycetes genomes: a test case for predicting lifestyles and emergence of pathogens.</title>
        <authorList>
            <person name="Haridas S."/>
            <person name="Albert R."/>
            <person name="Binder M."/>
            <person name="Bloem J."/>
            <person name="Labutti K."/>
            <person name="Salamov A."/>
            <person name="Andreopoulos B."/>
            <person name="Baker S."/>
            <person name="Barry K."/>
            <person name="Bills G."/>
            <person name="Bluhm B."/>
            <person name="Cannon C."/>
            <person name="Castanera R."/>
            <person name="Culley D."/>
            <person name="Daum C."/>
            <person name="Ezra D."/>
            <person name="Gonzalez J."/>
            <person name="Henrissat B."/>
            <person name="Kuo A."/>
            <person name="Liang C."/>
            <person name="Lipzen A."/>
            <person name="Lutzoni F."/>
            <person name="Magnuson J."/>
            <person name="Mondo S."/>
            <person name="Nolan M."/>
            <person name="Ohm R."/>
            <person name="Pangilinan J."/>
            <person name="Park H.-J."/>
            <person name="Ramirez L."/>
            <person name="Alfaro M."/>
            <person name="Sun H."/>
            <person name="Tritt A."/>
            <person name="Yoshinaga Y."/>
            <person name="Zwiers L.-H."/>
            <person name="Turgeon B."/>
            <person name="Goodwin S."/>
            <person name="Spatafora J."/>
            <person name="Crous P."/>
            <person name="Grigoriev I."/>
        </authorList>
    </citation>
    <scope>NUCLEOTIDE SEQUENCE</scope>
    <source>
        <strain evidence="1">CBS 123094</strain>
    </source>
</reference>
<evidence type="ECO:0000313" key="2">
    <source>
        <dbReference type="Proteomes" id="UP000799779"/>
    </source>
</evidence>
<protein>
    <submittedName>
        <fullName evidence="1">Uncharacterized protein</fullName>
    </submittedName>
</protein>
<organism evidence="1 2">
    <name type="scientific">Amniculicola lignicola CBS 123094</name>
    <dbReference type="NCBI Taxonomy" id="1392246"/>
    <lineage>
        <taxon>Eukaryota</taxon>
        <taxon>Fungi</taxon>
        <taxon>Dikarya</taxon>
        <taxon>Ascomycota</taxon>
        <taxon>Pezizomycotina</taxon>
        <taxon>Dothideomycetes</taxon>
        <taxon>Pleosporomycetidae</taxon>
        <taxon>Pleosporales</taxon>
        <taxon>Amniculicolaceae</taxon>
        <taxon>Amniculicola</taxon>
    </lineage>
</organism>
<dbReference type="Proteomes" id="UP000799779">
    <property type="component" value="Unassembled WGS sequence"/>
</dbReference>
<evidence type="ECO:0000313" key="1">
    <source>
        <dbReference type="EMBL" id="KAF2005235.1"/>
    </source>
</evidence>
<dbReference type="AlphaFoldDB" id="A0A6A5X163"/>
<accession>A0A6A5X163</accession>
<sequence>MDGRNLMVCDATGTWVLQRRCGQYRQCCRAGLEGPHCYADRREPWCDRPLVPPKKRDTDLLVRNEQLSQQCVLGSYMCWFWARYLMICDATGTWAIQGKCSQYGQCCHVGPGGPQCVADGRAPYCDRPVKLSKERDTSLVARTVPSDCKPGSYRCYRGGRYLLVCAATGKWVIQGACFKYGQCCHDGPGGFHCVADSRASHCWDDIGKRDLDAVDIEVPDESYPASSTTEIAPSSNSACTVQLLSSIPEPQPELESVVEPTQETHLARKGSSSLCTPETYRCDIHVDYQPGYRAIYRELVSVCAPNGKEWKTSAICTPWKLAPAKPIRECCREGPALGIAFCICQTDDGIFS</sequence>
<dbReference type="EMBL" id="ML977564">
    <property type="protein sequence ID" value="KAF2005235.1"/>
    <property type="molecule type" value="Genomic_DNA"/>
</dbReference>
<gene>
    <name evidence="1" type="ORF">P154DRAFT_611770</name>
</gene>
<keyword evidence="2" id="KW-1185">Reference proteome</keyword>